<evidence type="ECO:0000313" key="2">
    <source>
        <dbReference type="EMBL" id="EER14409.1"/>
    </source>
</evidence>
<dbReference type="OrthoDB" id="7663298at2759"/>
<reference evidence="2 3" key="1">
    <citation type="submission" date="2008-07" db="EMBL/GenBank/DDBJ databases">
        <authorList>
            <person name="El-Sayed N."/>
            <person name="Caler E."/>
            <person name="Inman J."/>
            <person name="Amedeo P."/>
            <person name="Hass B."/>
            <person name="Wortman J."/>
        </authorList>
    </citation>
    <scope>NUCLEOTIDE SEQUENCE [LARGE SCALE GENOMIC DNA]</scope>
    <source>
        <strain evidence="3">ATCC 50983 / TXsc</strain>
    </source>
</reference>
<dbReference type="InParanoid" id="C5KM84"/>
<feature type="region of interest" description="Disordered" evidence="1">
    <location>
        <begin position="166"/>
        <end position="187"/>
    </location>
</feature>
<feature type="non-terminal residue" evidence="2">
    <location>
        <position position="187"/>
    </location>
</feature>
<proteinExistence type="predicted"/>
<dbReference type="AlphaFoldDB" id="C5KM84"/>
<organism evidence="3">
    <name type="scientific">Perkinsus marinus (strain ATCC 50983 / TXsc)</name>
    <dbReference type="NCBI Taxonomy" id="423536"/>
    <lineage>
        <taxon>Eukaryota</taxon>
        <taxon>Sar</taxon>
        <taxon>Alveolata</taxon>
        <taxon>Perkinsozoa</taxon>
        <taxon>Perkinsea</taxon>
        <taxon>Perkinsida</taxon>
        <taxon>Perkinsidae</taxon>
        <taxon>Perkinsus</taxon>
    </lineage>
</organism>
<keyword evidence="3" id="KW-1185">Reference proteome</keyword>
<dbReference type="EMBL" id="GG674258">
    <property type="protein sequence ID" value="EER14409.1"/>
    <property type="molecule type" value="Genomic_DNA"/>
</dbReference>
<dbReference type="Proteomes" id="UP000007800">
    <property type="component" value="Unassembled WGS sequence"/>
</dbReference>
<protein>
    <submittedName>
        <fullName evidence="2">Uncharacterized protein</fullName>
    </submittedName>
</protein>
<name>C5KM84_PERM5</name>
<evidence type="ECO:0000256" key="1">
    <source>
        <dbReference type="SAM" id="MobiDB-lite"/>
    </source>
</evidence>
<accession>C5KM84</accession>
<sequence>KRLVDLDTVDVNKDPMGKVLMDRMGWSKEDLHDTCRMVTERLISKIGKGTETLTNTTFMHIEPHNDDIMLGYLPSVIRQTRPTSNDHYFVCATSGFNSVSNAHIRKMIRRARKFIAKDSFRKLVEEGYFLPKPDGTSSIGFMNVDTPSEEHYQLARSRDVWQYLDGVSSSHNKDGNDDEEKSEGSAR</sequence>
<dbReference type="RefSeq" id="XP_002782614.1">
    <property type="nucleotide sequence ID" value="XM_002782568.1"/>
</dbReference>
<evidence type="ECO:0000313" key="3">
    <source>
        <dbReference type="Proteomes" id="UP000007800"/>
    </source>
</evidence>
<gene>
    <name evidence="2" type="ORF">Pmar_PMAR021238</name>
</gene>
<feature type="non-terminal residue" evidence="2">
    <location>
        <position position="1"/>
    </location>
</feature>
<dbReference type="GeneID" id="9044776"/>